<feature type="transmembrane region" description="Helical" evidence="7">
    <location>
        <begin position="252"/>
        <end position="273"/>
    </location>
</feature>
<dbReference type="Pfam" id="PF07690">
    <property type="entry name" value="MFS_1"/>
    <property type="match status" value="1"/>
</dbReference>
<dbReference type="GO" id="GO:0022857">
    <property type="term" value="F:transmembrane transporter activity"/>
    <property type="evidence" value="ECO:0007669"/>
    <property type="project" value="InterPro"/>
</dbReference>
<protein>
    <submittedName>
        <fullName evidence="8">MFS transporter</fullName>
    </submittedName>
</protein>
<feature type="transmembrane region" description="Helical" evidence="7">
    <location>
        <begin position="338"/>
        <end position="358"/>
    </location>
</feature>
<feature type="region of interest" description="Disordered" evidence="6">
    <location>
        <begin position="425"/>
        <end position="449"/>
    </location>
</feature>
<dbReference type="InterPro" id="IPR011701">
    <property type="entry name" value="MFS"/>
</dbReference>
<keyword evidence="3 7" id="KW-0812">Transmembrane</keyword>
<feature type="region of interest" description="Disordered" evidence="6">
    <location>
        <begin position="185"/>
        <end position="222"/>
    </location>
</feature>
<accession>A0A6L6X300</accession>
<evidence type="ECO:0000256" key="4">
    <source>
        <dbReference type="ARBA" id="ARBA00022989"/>
    </source>
</evidence>
<dbReference type="InterPro" id="IPR036259">
    <property type="entry name" value="MFS_trans_sf"/>
</dbReference>
<feature type="transmembrane region" description="Helical" evidence="7">
    <location>
        <begin position="99"/>
        <end position="118"/>
    </location>
</feature>
<feature type="transmembrane region" description="Helical" evidence="7">
    <location>
        <begin position="315"/>
        <end position="332"/>
    </location>
</feature>
<feature type="transmembrane region" description="Helical" evidence="7">
    <location>
        <begin position="370"/>
        <end position="390"/>
    </location>
</feature>
<gene>
    <name evidence="8" type="ORF">GPA10_26445</name>
</gene>
<keyword evidence="2" id="KW-1003">Cell membrane</keyword>
<dbReference type="RefSeq" id="WP_157167667.1">
    <property type="nucleotide sequence ID" value="NZ_WPNZ01000015.1"/>
</dbReference>
<organism evidence="8 9">
    <name type="scientific">Streptomyces typhae</name>
    <dbReference type="NCBI Taxonomy" id="2681492"/>
    <lineage>
        <taxon>Bacteria</taxon>
        <taxon>Bacillati</taxon>
        <taxon>Actinomycetota</taxon>
        <taxon>Actinomycetes</taxon>
        <taxon>Kitasatosporales</taxon>
        <taxon>Streptomycetaceae</taxon>
        <taxon>Streptomyces</taxon>
    </lineage>
</organism>
<feature type="transmembrane region" description="Helical" evidence="7">
    <location>
        <begin position="285"/>
        <end position="303"/>
    </location>
</feature>
<evidence type="ECO:0000256" key="5">
    <source>
        <dbReference type="ARBA" id="ARBA00023136"/>
    </source>
</evidence>
<dbReference type="PANTHER" id="PTHR23513">
    <property type="entry name" value="INTEGRAL MEMBRANE EFFLUX PROTEIN-RELATED"/>
    <property type="match status" value="1"/>
</dbReference>
<feature type="transmembrane region" description="Helical" evidence="7">
    <location>
        <begin position="164"/>
        <end position="183"/>
    </location>
</feature>
<evidence type="ECO:0000313" key="9">
    <source>
        <dbReference type="Proteomes" id="UP000483802"/>
    </source>
</evidence>
<keyword evidence="4 7" id="KW-1133">Transmembrane helix</keyword>
<feature type="compositionally biased region" description="Low complexity" evidence="6">
    <location>
        <begin position="203"/>
        <end position="216"/>
    </location>
</feature>
<feature type="transmembrane region" description="Helical" evidence="7">
    <location>
        <begin position="73"/>
        <end position="93"/>
    </location>
</feature>
<evidence type="ECO:0000313" key="8">
    <source>
        <dbReference type="EMBL" id="MVO88203.1"/>
    </source>
</evidence>
<dbReference type="Gene3D" id="1.20.1250.20">
    <property type="entry name" value="MFS general substrate transporter like domains"/>
    <property type="match status" value="1"/>
</dbReference>
<evidence type="ECO:0000256" key="3">
    <source>
        <dbReference type="ARBA" id="ARBA00022692"/>
    </source>
</evidence>
<evidence type="ECO:0000256" key="6">
    <source>
        <dbReference type="SAM" id="MobiDB-lite"/>
    </source>
</evidence>
<dbReference type="EMBL" id="WPNZ01000015">
    <property type="protein sequence ID" value="MVO88203.1"/>
    <property type="molecule type" value="Genomic_DNA"/>
</dbReference>
<feature type="compositionally biased region" description="Polar residues" evidence="6">
    <location>
        <begin position="436"/>
        <end position="449"/>
    </location>
</feature>
<comment type="caution">
    <text evidence="8">The sequence shown here is derived from an EMBL/GenBank/DDBJ whole genome shotgun (WGS) entry which is preliminary data.</text>
</comment>
<evidence type="ECO:0000256" key="1">
    <source>
        <dbReference type="ARBA" id="ARBA00004651"/>
    </source>
</evidence>
<reference evidence="8 9" key="1">
    <citation type="submission" date="2019-11" db="EMBL/GenBank/DDBJ databases">
        <title>Streptomyces typhae sp. nov., a novel endophytic actinomycete isolated from the root of cattail pollen (Typha angustifolia L.).</title>
        <authorList>
            <person name="Peng C."/>
        </authorList>
    </citation>
    <scope>NUCLEOTIDE SEQUENCE [LARGE SCALE GENOMIC DNA]</scope>
    <source>
        <strain evidence="9">p1417</strain>
    </source>
</reference>
<dbReference type="Proteomes" id="UP000483802">
    <property type="component" value="Unassembled WGS sequence"/>
</dbReference>
<evidence type="ECO:0000256" key="2">
    <source>
        <dbReference type="ARBA" id="ARBA00022475"/>
    </source>
</evidence>
<sequence length="449" mass="44025">MPKRYRVGRYLTGATAARTGDEMSGPALLLVGLSVTGSASTASALLSGITLSAAVGGPVFGALLDRAARPGRLLAAALAAYSLALLVILLGLGRLPLPAVLATALCGGLLGPALAGGWTSQLPGVSGPEHLPRATALDALTYNFAALAGPALAGAVAMTAGAPVSVVVSLALIVLALPAAWTLPQRAPTSSTPPPATSPAPSPNSSHTSTPASPTTAAPPAPTATAFSPGAVLADLRSGFAAIGRVRPLARATLTSVISYVGVGMLVACTPLLGEHALGTTDSGTFLLATLSAASLAANALLARRPGVLRPDATILASTLALAGALLLAATLTPLALFAAMVVAGAGAGPQLTALFAVRHREAPAPLRGQIFTTGASLKITGYAIGAGLGGPLATWSLPGALLVAAGFEALAALGFMALSRGRRGPQGGRGVPHTSEGTCSSQLPRTSP</sequence>
<dbReference type="AlphaFoldDB" id="A0A6L6X300"/>
<proteinExistence type="predicted"/>
<keyword evidence="5 7" id="KW-0472">Membrane</keyword>
<dbReference type="GO" id="GO:0005886">
    <property type="term" value="C:plasma membrane"/>
    <property type="evidence" value="ECO:0007669"/>
    <property type="project" value="UniProtKB-SubCell"/>
</dbReference>
<dbReference type="PANTHER" id="PTHR23513:SF11">
    <property type="entry name" value="STAPHYLOFERRIN A TRANSPORTER"/>
    <property type="match status" value="1"/>
</dbReference>
<keyword evidence="9" id="KW-1185">Reference proteome</keyword>
<evidence type="ECO:0000256" key="7">
    <source>
        <dbReference type="SAM" id="Phobius"/>
    </source>
</evidence>
<feature type="transmembrane region" description="Helical" evidence="7">
    <location>
        <begin position="396"/>
        <end position="419"/>
    </location>
</feature>
<feature type="compositionally biased region" description="Pro residues" evidence="6">
    <location>
        <begin position="191"/>
        <end position="202"/>
    </location>
</feature>
<comment type="subcellular location">
    <subcellularLocation>
        <location evidence="1">Cell membrane</location>
        <topology evidence="1">Multi-pass membrane protein</topology>
    </subcellularLocation>
</comment>
<name>A0A6L6X300_9ACTN</name>
<dbReference type="SUPFAM" id="SSF103473">
    <property type="entry name" value="MFS general substrate transporter"/>
    <property type="match status" value="1"/>
</dbReference>